<dbReference type="Proteomes" id="UP001152523">
    <property type="component" value="Unassembled WGS sequence"/>
</dbReference>
<dbReference type="AlphaFoldDB" id="A0AAV0CSE2"/>
<dbReference type="FunFam" id="3.40.50.2000:FF:000019">
    <property type="entry name" value="Glycosyltransferase"/>
    <property type="match status" value="1"/>
</dbReference>
<dbReference type="CDD" id="cd03784">
    <property type="entry name" value="GT1_Gtf-like"/>
    <property type="match status" value="1"/>
</dbReference>
<accession>A0AAV0CSE2</accession>
<evidence type="ECO:0000256" key="4">
    <source>
        <dbReference type="RuleBase" id="RU003718"/>
    </source>
</evidence>
<dbReference type="EMBL" id="CAMAPF010000043">
    <property type="protein sequence ID" value="CAH9083383.1"/>
    <property type="molecule type" value="Genomic_DNA"/>
</dbReference>
<sequence length="489" mass="53965">MSTKMVHQRQPPPGHIVIATFPAQGHINPSLQFAERLIRMGIHVTLATTVFAHRLMIKANGAGVPHAAGFNIAAFSDGYDQGFKKNDDFNHYLSELRTHGSEALKDIVSACAADGFPVTAIVRTIMLPWVADVAREVNVPSALLWIQPAAVLGIYYYYFHGYEDAFGKEVVELPGLPPLSGGDLPSFLLPSGSGGIYGFALAAFKEDMEQLDDVDPNDATVLVNTFDALEAQTLKAAVNIRYNLLGIGPLIPQYKNDPSNTSFRGDLFKNVENDNIKNWLDSQPESSLVYISFGSFLNPCKSQKEEISKALLEIKRPFLWVIRHKLENEMEERTEDQEEEFSNREELEKQGKILGWCSQMEVLSHPSLGCFITHCGWNSTLESICSGVPVVAFPHWADQGTNAKLIQDVWKTGVRVAAKAKNDAGVEVVGSDEIKRCIEIVLGKGGEGDELRRNAKKWRDLAMEASKEGGSSGMNLKTFAAKVATQYYE</sequence>
<keyword evidence="2 4" id="KW-0328">Glycosyltransferase</keyword>
<keyword evidence="3 4" id="KW-0808">Transferase</keyword>
<evidence type="ECO:0000256" key="2">
    <source>
        <dbReference type="ARBA" id="ARBA00022676"/>
    </source>
</evidence>
<dbReference type="InterPro" id="IPR035595">
    <property type="entry name" value="UDP_glycos_trans_CS"/>
</dbReference>
<dbReference type="PROSITE" id="PS00375">
    <property type="entry name" value="UDPGT"/>
    <property type="match status" value="1"/>
</dbReference>
<dbReference type="GO" id="GO:0080044">
    <property type="term" value="F:quercetin 7-O-glucosyltransferase activity"/>
    <property type="evidence" value="ECO:0007669"/>
    <property type="project" value="TreeGrafter"/>
</dbReference>
<keyword evidence="7" id="KW-1185">Reference proteome</keyword>
<evidence type="ECO:0000313" key="6">
    <source>
        <dbReference type="EMBL" id="CAH9083383.1"/>
    </source>
</evidence>
<evidence type="ECO:0000313" key="7">
    <source>
        <dbReference type="Proteomes" id="UP001152523"/>
    </source>
</evidence>
<evidence type="ECO:0000256" key="5">
    <source>
        <dbReference type="RuleBase" id="RU362057"/>
    </source>
</evidence>
<dbReference type="EC" id="2.4.1.-" evidence="5"/>
<dbReference type="PANTHER" id="PTHR11926:SF870">
    <property type="entry name" value="UDP-GLYCOSYLTRANSFERASE 75B1"/>
    <property type="match status" value="1"/>
</dbReference>
<dbReference type="SUPFAM" id="SSF53756">
    <property type="entry name" value="UDP-Glycosyltransferase/glycogen phosphorylase"/>
    <property type="match status" value="1"/>
</dbReference>
<proteinExistence type="inferred from homology"/>
<dbReference type="Pfam" id="PF00201">
    <property type="entry name" value="UDPGT"/>
    <property type="match status" value="1"/>
</dbReference>
<dbReference type="PANTHER" id="PTHR11926">
    <property type="entry name" value="GLUCOSYL/GLUCURONOSYL TRANSFERASES"/>
    <property type="match status" value="1"/>
</dbReference>
<comment type="caution">
    <text evidence="6">The sequence shown here is derived from an EMBL/GenBank/DDBJ whole genome shotgun (WGS) entry which is preliminary data.</text>
</comment>
<organism evidence="6 7">
    <name type="scientific">Cuscuta epithymum</name>
    <dbReference type="NCBI Taxonomy" id="186058"/>
    <lineage>
        <taxon>Eukaryota</taxon>
        <taxon>Viridiplantae</taxon>
        <taxon>Streptophyta</taxon>
        <taxon>Embryophyta</taxon>
        <taxon>Tracheophyta</taxon>
        <taxon>Spermatophyta</taxon>
        <taxon>Magnoliopsida</taxon>
        <taxon>eudicotyledons</taxon>
        <taxon>Gunneridae</taxon>
        <taxon>Pentapetalae</taxon>
        <taxon>asterids</taxon>
        <taxon>lamiids</taxon>
        <taxon>Solanales</taxon>
        <taxon>Convolvulaceae</taxon>
        <taxon>Cuscuteae</taxon>
        <taxon>Cuscuta</taxon>
        <taxon>Cuscuta subgen. Cuscuta</taxon>
    </lineage>
</organism>
<reference evidence="6" key="1">
    <citation type="submission" date="2022-07" db="EMBL/GenBank/DDBJ databases">
        <authorList>
            <person name="Macas J."/>
            <person name="Novak P."/>
            <person name="Neumann P."/>
        </authorList>
    </citation>
    <scope>NUCLEOTIDE SEQUENCE</scope>
</reference>
<dbReference type="Gene3D" id="3.40.50.2000">
    <property type="entry name" value="Glycogen Phosphorylase B"/>
    <property type="match status" value="2"/>
</dbReference>
<evidence type="ECO:0000256" key="3">
    <source>
        <dbReference type="ARBA" id="ARBA00022679"/>
    </source>
</evidence>
<dbReference type="InterPro" id="IPR002213">
    <property type="entry name" value="UDP_glucos_trans"/>
</dbReference>
<protein>
    <recommendedName>
        <fullName evidence="5">Glycosyltransferase</fullName>
        <ecNumber evidence="5">2.4.1.-</ecNumber>
    </recommendedName>
</protein>
<dbReference type="GO" id="GO:0080043">
    <property type="term" value="F:quercetin 3-O-glucosyltransferase activity"/>
    <property type="evidence" value="ECO:0007669"/>
    <property type="project" value="TreeGrafter"/>
</dbReference>
<comment type="similarity">
    <text evidence="1 4">Belongs to the UDP-glycosyltransferase family.</text>
</comment>
<gene>
    <name evidence="6" type="ORF">CEPIT_LOCUS8557</name>
</gene>
<evidence type="ECO:0000256" key="1">
    <source>
        <dbReference type="ARBA" id="ARBA00009995"/>
    </source>
</evidence>
<name>A0AAV0CSE2_9ASTE</name>